<evidence type="ECO:0008006" key="11">
    <source>
        <dbReference type="Google" id="ProtNLM"/>
    </source>
</evidence>
<dbReference type="InterPro" id="IPR036396">
    <property type="entry name" value="Cyt_P450_sf"/>
</dbReference>
<keyword evidence="5 7" id="KW-0408">Iron</keyword>
<dbReference type="InterPro" id="IPR001128">
    <property type="entry name" value="Cyt_P450"/>
</dbReference>
<evidence type="ECO:0000256" key="8">
    <source>
        <dbReference type="SAM" id="Phobius"/>
    </source>
</evidence>
<reference evidence="9 10" key="1">
    <citation type="submission" date="2023-10" db="EMBL/GenBank/DDBJ databases">
        <title>Draft genome sequence of Xylaria bambusicola isolate GMP-LS, the root and basal stem rot pathogen of sugarcane in Indonesia.</title>
        <authorList>
            <person name="Selvaraj P."/>
            <person name="Muralishankar V."/>
            <person name="Muruganantham S."/>
            <person name="Sp S."/>
            <person name="Haryani S."/>
            <person name="Lau K.J.X."/>
            <person name="Naqvi N.I."/>
        </authorList>
    </citation>
    <scope>NUCLEOTIDE SEQUENCE [LARGE SCALE GENOMIC DNA]</scope>
    <source>
        <strain evidence="9">GMP-LS</strain>
    </source>
</reference>
<evidence type="ECO:0000256" key="4">
    <source>
        <dbReference type="ARBA" id="ARBA00022723"/>
    </source>
</evidence>
<dbReference type="Gene3D" id="1.10.630.10">
    <property type="entry name" value="Cytochrome P450"/>
    <property type="match status" value="1"/>
</dbReference>
<comment type="similarity">
    <text evidence="2">Belongs to the cytochrome P450 family.</text>
</comment>
<dbReference type="EMBL" id="JAWHQM010000022">
    <property type="protein sequence ID" value="KAK5631973.1"/>
    <property type="molecule type" value="Genomic_DNA"/>
</dbReference>
<keyword evidence="3 7" id="KW-0349">Heme</keyword>
<keyword evidence="10" id="KW-1185">Reference proteome</keyword>
<evidence type="ECO:0000256" key="3">
    <source>
        <dbReference type="ARBA" id="ARBA00022617"/>
    </source>
</evidence>
<proteinExistence type="inferred from homology"/>
<keyword evidence="8" id="KW-0812">Transmembrane</keyword>
<dbReference type="GO" id="GO:0005506">
    <property type="term" value="F:iron ion binding"/>
    <property type="evidence" value="ECO:0007669"/>
    <property type="project" value="InterPro"/>
</dbReference>
<dbReference type="PRINTS" id="PR00465">
    <property type="entry name" value="EP450IV"/>
</dbReference>
<dbReference type="InterPro" id="IPR050529">
    <property type="entry name" value="CYP450_sterol_14alpha_dmase"/>
</dbReference>
<dbReference type="PANTHER" id="PTHR24304">
    <property type="entry name" value="CYTOCHROME P450 FAMILY 7"/>
    <property type="match status" value="1"/>
</dbReference>
<keyword evidence="6" id="KW-0560">Oxidoreductase</keyword>
<protein>
    <recommendedName>
        <fullName evidence="11">Cytochrome P450</fullName>
    </recommendedName>
</protein>
<dbReference type="AlphaFoldDB" id="A0AAN7ZAX7"/>
<evidence type="ECO:0000256" key="6">
    <source>
        <dbReference type="ARBA" id="ARBA00023033"/>
    </source>
</evidence>
<organism evidence="9 10">
    <name type="scientific">Xylaria bambusicola</name>
    <dbReference type="NCBI Taxonomy" id="326684"/>
    <lineage>
        <taxon>Eukaryota</taxon>
        <taxon>Fungi</taxon>
        <taxon>Dikarya</taxon>
        <taxon>Ascomycota</taxon>
        <taxon>Pezizomycotina</taxon>
        <taxon>Sordariomycetes</taxon>
        <taxon>Xylariomycetidae</taxon>
        <taxon>Xylariales</taxon>
        <taxon>Xylariaceae</taxon>
        <taxon>Xylaria</taxon>
    </lineage>
</organism>
<evidence type="ECO:0000256" key="7">
    <source>
        <dbReference type="PIRSR" id="PIRSR602403-1"/>
    </source>
</evidence>
<evidence type="ECO:0000256" key="5">
    <source>
        <dbReference type="ARBA" id="ARBA00023004"/>
    </source>
</evidence>
<gene>
    <name evidence="9" type="ORF">RRF57_007687</name>
</gene>
<feature type="transmembrane region" description="Helical" evidence="8">
    <location>
        <begin position="20"/>
        <end position="45"/>
    </location>
</feature>
<evidence type="ECO:0000313" key="10">
    <source>
        <dbReference type="Proteomes" id="UP001305414"/>
    </source>
</evidence>
<dbReference type="Pfam" id="PF00067">
    <property type="entry name" value="p450"/>
    <property type="match status" value="1"/>
</dbReference>
<dbReference type="Proteomes" id="UP001305414">
    <property type="component" value="Unassembled WGS sequence"/>
</dbReference>
<evidence type="ECO:0000256" key="1">
    <source>
        <dbReference type="ARBA" id="ARBA00001971"/>
    </source>
</evidence>
<keyword evidence="6" id="KW-0503">Monooxygenase</keyword>
<keyword evidence="8" id="KW-1133">Transmembrane helix</keyword>
<evidence type="ECO:0000313" key="9">
    <source>
        <dbReference type="EMBL" id="KAK5631973.1"/>
    </source>
</evidence>
<keyword evidence="4 7" id="KW-0479">Metal-binding</keyword>
<comment type="cofactor">
    <cofactor evidence="1 7">
        <name>heme</name>
        <dbReference type="ChEBI" id="CHEBI:30413"/>
    </cofactor>
</comment>
<dbReference type="GO" id="GO:0020037">
    <property type="term" value="F:heme binding"/>
    <property type="evidence" value="ECO:0007669"/>
    <property type="project" value="InterPro"/>
</dbReference>
<keyword evidence="8" id="KW-0472">Membrane</keyword>
<comment type="caution">
    <text evidence="9">The sequence shown here is derived from an EMBL/GenBank/DDBJ whole genome shotgun (WGS) entry which is preliminary data.</text>
</comment>
<dbReference type="PANTHER" id="PTHR24304:SF2">
    <property type="entry name" value="24-HYDROXYCHOLESTEROL 7-ALPHA-HYDROXYLASE"/>
    <property type="match status" value="1"/>
</dbReference>
<evidence type="ECO:0000256" key="2">
    <source>
        <dbReference type="ARBA" id="ARBA00010617"/>
    </source>
</evidence>
<sequence length="581" mass="66925">MLTLLVNLLSQTAEGPSQTIMAHLNSWLFLAIDLVLIILCVLRYIHSALKYRQYRFDLHQRLPPTYPSLIPFLEPIILFLWDAPKFLKGATSYAGSLTSTCIHFFPGHKILFFQDPETIQHIWKQSDKFNTVRMRVYAYKYLFGMPKKWASVYEADDSGPFPKPLQGSNVAPEKRIHRFLAEGIDKALTGPGFAPTLSRLQKAYVNQMSNLEIGQEWSEFEDFRRLIHMTTGQSTIEAIFGPNLVRLNPDFMEDLFQFDRALPWLSKGIPRFIMPTVYRTREKLHDNFVTWYKYARENFQDHLIYKDGDGDPFWGSNWMRQRQKTLAHIQDDITLASSDLGIAWASTENMVRNTVMAMIHILQDKNLVHRVRQELHDSFGDQDIKDIDPKLLGSNPLLSSIYAETLRLHVKTYTIIYSSHSNVPLGRYLLPKSSVGLVNSHFSHMNTDFWNTQNGLHPLDSFWADRFITDPADQSSGPLSPERRKITTASATQIVSREHSGLHFSTDGLDGSWIPYGGGRLMCPGRFLAKNSMIFTFATLVSEFDIEFKVDNIELESKSFGFGTDSPKKPVPFRIRRWRRE</sequence>
<dbReference type="CDD" id="cd11040">
    <property type="entry name" value="CYP7_CYP8-like"/>
    <property type="match status" value="1"/>
</dbReference>
<name>A0AAN7ZAX7_9PEZI</name>
<dbReference type="InterPro" id="IPR002403">
    <property type="entry name" value="Cyt_P450_E_grp-IV"/>
</dbReference>
<feature type="binding site" description="axial binding residue" evidence="7">
    <location>
        <position position="523"/>
    </location>
    <ligand>
        <name>heme</name>
        <dbReference type="ChEBI" id="CHEBI:30413"/>
    </ligand>
    <ligandPart>
        <name>Fe</name>
        <dbReference type="ChEBI" id="CHEBI:18248"/>
    </ligandPart>
</feature>
<accession>A0AAN7ZAX7</accession>
<dbReference type="GO" id="GO:0008395">
    <property type="term" value="F:steroid hydroxylase activity"/>
    <property type="evidence" value="ECO:0007669"/>
    <property type="project" value="TreeGrafter"/>
</dbReference>
<dbReference type="GO" id="GO:0016705">
    <property type="term" value="F:oxidoreductase activity, acting on paired donors, with incorporation or reduction of molecular oxygen"/>
    <property type="evidence" value="ECO:0007669"/>
    <property type="project" value="InterPro"/>
</dbReference>
<dbReference type="SUPFAM" id="SSF48264">
    <property type="entry name" value="Cytochrome P450"/>
    <property type="match status" value="1"/>
</dbReference>